<sequence length="326" mass="34911">MQSPEEWEIPPEYQPDPRTLGYDLKNALAAVVSLRATVPDDAFTAETLGTERAGQGVAIRDDGLVVTIGYLIAEAEEVWLTTSKGRVVQAHVLAYDYESGFGLVQSLEPLGIPVLALGDSRRLSPGDQVVMGGSGGQRHSLAAQVVACQEFAGYWEYLIDSAVFTAPAHPNWGGTALIGPRGDLVGIGSLQLQHQASGGAVVPLNMSVPIDLLKPILDDLLTRGQVRRKPRPWLGFYVAEAEDDEITIIGLAGDAPAQRAGLRAGDQVHAVAGQAVTSLAEFYRAIWALGPAGVDVPLTLEREGDRFDVTVRSADRGRFMKPPRLQ</sequence>
<protein>
    <submittedName>
        <fullName evidence="6">Signal protein PDZ</fullName>
    </submittedName>
</protein>
<evidence type="ECO:0000256" key="4">
    <source>
        <dbReference type="ARBA" id="ARBA00022825"/>
    </source>
</evidence>
<evidence type="ECO:0000259" key="5">
    <source>
        <dbReference type="PROSITE" id="PS50106"/>
    </source>
</evidence>
<keyword evidence="4" id="KW-0720">Serine protease</keyword>
<evidence type="ECO:0000256" key="2">
    <source>
        <dbReference type="ARBA" id="ARBA00022670"/>
    </source>
</evidence>
<reference evidence="6" key="1">
    <citation type="submission" date="2016-07" db="EMBL/GenBank/DDBJ databases">
        <title>Microvirga ossetica sp. nov. a new species of rhizobia isolated from root nodules of the legume species Vicia alpestris Steven originated from North Ossetia region in the Caucasus.</title>
        <authorList>
            <person name="Safronova V.I."/>
            <person name="Kuznetsova I.G."/>
            <person name="Sazanova A.L."/>
            <person name="Belimov A."/>
            <person name="Andronov E."/>
            <person name="Osledkin Y.S."/>
            <person name="Onishchuk O.P."/>
            <person name="Kurchak O.N."/>
            <person name="Shaposhnikov A.I."/>
            <person name="Willems A."/>
            <person name="Tikhonovich I.A."/>
        </authorList>
    </citation>
    <scope>NUCLEOTIDE SEQUENCE [LARGE SCALE GENOMIC DNA]</scope>
    <source>
        <strain evidence="6">V5/3M</strain>
    </source>
</reference>
<evidence type="ECO:0000313" key="6">
    <source>
        <dbReference type="EMBL" id="ANY80187.1"/>
    </source>
</evidence>
<dbReference type="InterPro" id="IPR001940">
    <property type="entry name" value="Peptidase_S1C"/>
</dbReference>
<feature type="domain" description="PDZ" evidence="5">
    <location>
        <begin position="223"/>
        <end position="304"/>
    </location>
</feature>
<dbReference type="SUPFAM" id="SSF50156">
    <property type="entry name" value="PDZ domain-like"/>
    <property type="match status" value="1"/>
</dbReference>
<dbReference type="PROSITE" id="PS50106">
    <property type="entry name" value="PDZ"/>
    <property type="match status" value="1"/>
</dbReference>
<dbReference type="RefSeq" id="WP_099511194.1">
    <property type="nucleotide sequence ID" value="NZ_CP016616.1"/>
</dbReference>
<dbReference type="Gene3D" id="2.40.10.120">
    <property type="match status" value="1"/>
</dbReference>
<dbReference type="GO" id="GO:0004252">
    <property type="term" value="F:serine-type endopeptidase activity"/>
    <property type="evidence" value="ECO:0007669"/>
    <property type="project" value="InterPro"/>
</dbReference>
<dbReference type="KEGG" id="moc:BB934_19780"/>
<dbReference type="GO" id="GO:0006508">
    <property type="term" value="P:proteolysis"/>
    <property type="evidence" value="ECO:0007669"/>
    <property type="project" value="UniProtKB-KW"/>
</dbReference>
<dbReference type="AlphaFoldDB" id="A0A1B2EJS2"/>
<dbReference type="Pfam" id="PF13365">
    <property type="entry name" value="Trypsin_2"/>
    <property type="match status" value="1"/>
</dbReference>
<dbReference type="SMART" id="SM00228">
    <property type="entry name" value="PDZ"/>
    <property type="match status" value="1"/>
</dbReference>
<gene>
    <name evidence="6" type="ORF">BB934_19780</name>
</gene>
<dbReference type="InterPro" id="IPR009003">
    <property type="entry name" value="Peptidase_S1_PA"/>
</dbReference>
<dbReference type="OrthoDB" id="7296822at2"/>
<organism evidence="6">
    <name type="scientific">Microvirga ossetica</name>
    <dbReference type="NCBI Taxonomy" id="1882682"/>
    <lineage>
        <taxon>Bacteria</taxon>
        <taxon>Pseudomonadati</taxon>
        <taxon>Pseudomonadota</taxon>
        <taxon>Alphaproteobacteria</taxon>
        <taxon>Hyphomicrobiales</taxon>
        <taxon>Methylobacteriaceae</taxon>
        <taxon>Microvirga</taxon>
    </lineage>
</organism>
<proteinExistence type="inferred from homology"/>
<evidence type="ECO:0000256" key="1">
    <source>
        <dbReference type="ARBA" id="ARBA00010541"/>
    </source>
</evidence>
<dbReference type="Gene3D" id="2.30.42.10">
    <property type="match status" value="1"/>
</dbReference>
<accession>A0A1B2EJS2</accession>
<dbReference type="Pfam" id="PF13180">
    <property type="entry name" value="PDZ_2"/>
    <property type="match status" value="1"/>
</dbReference>
<dbReference type="PANTHER" id="PTHR22939">
    <property type="entry name" value="SERINE PROTEASE FAMILY S1C HTRA-RELATED"/>
    <property type="match status" value="1"/>
</dbReference>
<dbReference type="PRINTS" id="PR00834">
    <property type="entry name" value="PROTEASES2C"/>
</dbReference>
<dbReference type="InterPro" id="IPR036034">
    <property type="entry name" value="PDZ_sf"/>
</dbReference>
<dbReference type="InterPro" id="IPR001478">
    <property type="entry name" value="PDZ"/>
</dbReference>
<keyword evidence="2" id="KW-0645">Protease</keyword>
<name>A0A1B2EJS2_9HYPH</name>
<evidence type="ECO:0000256" key="3">
    <source>
        <dbReference type="ARBA" id="ARBA00022801"/>
    </source>
</evidence>
<dbReference type="PANTHER" id="PTHR22939:SF129">
    <property type="entry name" value="SERINE PROTEASE HTRA2, MITOCHONDRIAL"/>
    <property type="match status" value="1"/>
</dbReference>
<dbReference type="SUPFAM" id="SSF50494">
    <property type="entry name" value="Trypsin-like serine proteases"/>
    <property type="match status" value="1"/>
</dbReference>
<dbReference type="EMBL" id="CP016616">
    <property type="protein sequence ID" value="ANY80187.1"/>
    <property type="molecule type" value="Genomic_DNA"/>
</dbReference>
<keyword evidence="3" id="KW-0378">Hydrolase</keyword>
<comment type="similarity">
    <text evidence="1">Belongs to the peptidase S1C family.</text>
</comment>